<evidence type="ECO:0000313" key="3">
    <source>
        <dbReference type="Proteomes" id="UP000244336"/>
    </source>
</evidence>
<dbReference type="AlphaFoldDB" id="A0A2T7F3Y2"/>
<feature type="region of interest" description="Disordered" evidence="1">
    <location>
        <begin position="198"/>
        <end position="243"/>
    </location>
</feature>
<accession>A0A2T7F3Y2</accession>
<evidence type="ECO:0000256" key="1">
    <source>
        <dbReference type="SAM" id="MobiDB-lite"/>
    </source>
</evidence>
<feature type="compositionally biased region" description="Basic residues" evidence="1">
    <location>
        <begin position="232"/>
        <end position="243"/>
    </location>
</feature>
<feature type="compositionally biased region" description="Basic residues" evidence="1">
    <location>
        <begin position="122"/>
        <end position="153"/>
    </location>
</feature>
<feature type="region of interest" description="Disordered" evidence="1">
    <location>
        <begin position="1"/>
        <end position="159"/>
    </location>
</feature>
<evidence type="ECO:0000313" key="2">
    <source>
        <dbReference type="EMBL" id="PUZ74780.1"/>
    </source>
</evidence>
<dbReference type="Proteomes" id="UP000244336">
    <property type="component" value="Chromosome 1"/>
</dbReference>
<dbReference type="Gramene" id="PUZ74780">
    <property type="protein sequence ID" value="PUZ74780"/>
    <property type="gene ID" value="GQ55_1G092900"/>
</dbReference>
<proteinExistence type="predicted"/>
<reference evidence="2 3" key="1">
    <citation type="submission" date="2018-04" db="EMBL/GenBank/DDBJ databases">
        <title>WGS assembly of Panicum hallii var. hallii HAL2.</title>
        <authorList>
            <person name="Lovell J."/>
            <person name="Jenkins J."/>
            <person name="Lowry D."/>
            <person name="Mamidi S."/>
            <person name="Sreedasyam A."/>
            <person name="Weng X."/>
            <person name="Barry K."/>
            <person name="Bonette J."/>
            <person name="Campitelli B."/>
            <person name="Daum C."/>
            <person name="Gordon S."/>
            <person name="Gould B."/>
            <person name="Lipzen A."/>
            <person name="MacQueen A."/>
            <person name="Palacio-Mejia J."/>
            <person name="Plott C."/>
            <person name="Shakirov E."/>
            <person name="Shu S."/>
            <person name="Yoshinaga Y."/>
            <person name="Zane M."/>
            <person name="Rokhsar D."/>
            <person name="Grimwood J."/>
            <person name="Schmutz J."/>
            <person name="Juenger T."/>
        </authorList>
    </citation>
    <scope>NUCLEOTIDE SEQUENCE [LARGE SCALE GENOMIC DNA]</scope>
    <source>
        <strain evidence="3">cv. HAL2</strain>
    </source>
</reference>
<name>A0A2T7F3Y2_9POAL</name>
<feature type="compositionally biased region" description="Basic and acidic residues" evidence="1">
    <location>
        <begin position="16"/>
        <end position="35"/>
    </location>
</feature>
<gene>
    <name evidence="2" type="ORF">GQ55_1G092900</name>
</gene>
<protein>
    <submittedName>
        <fullName evidence="2">Uncharacterized protein</fullName>
    </submittedName>
</protein>
<keyword evidence="3" id="KW-1185">Reference proteome</keyword>
<sequence length="243" mass="27202">MAVPISSGPQQNAAAKKRETTGPDNSDKPEKERAAVARPAATGLDATLSPRSPPPPTAARKHRSSFRGPPPRHPATTRLLPMAGRRKIPGTRAPRTAVPGMWQVLPRIPAASNQRNGSRPPPPHRRGERGRRKGQKRIPRRHVTRSARNHQRPPPHSAKLRLLEMAVRSKNWESGAPRTAVPECGRCYLHFRLPRTKEAAPAHRRHHHFRQEEGRGSSRSESHGGLCSRRQAISRRRRQQASW</sequence>
<dbReference type="EMBL" id="CM009749">
    <property type="protein sequence ID" value="PUZ74780.1"/>
    <property type="molecule type" value="Genomic_DNA"/>
</dbReference>
<feature type="compositionally biased region" description="Basic and acidic residues" evidence="1">
    <location>
        <begin position="210"/>
        <end position="222"/>
    </location>
</feature>
<organism evidence="2 3">
    <name type="scientific">Panicum hallii var. hallii</name>
    <dbReference type="NCBI Taxonomy" id="1504633"/>
    <lineage>
        <taxon>Eukaryota</taxon>
        <taxon>Viridiplantae</taxon>
        <taxon>Streptophyta</taxon>
        <taxon>Embryophyta</taxon>
        <taxon>Tracheophyta</taxon>
        <taxon>Spermatophyta</taxon>
        <taxon>Magnoliopsida</taxon>
        <taxon>Liliopsida</taxon>
        <taxon>Poales</taxon>
        <taxon>Poaceae</taxon>
        <taxon>PACMAD clade</taxon>
        <taxon>Panicoideae</taxon>
        <taxon>Panicodae</taxon>
        <taxon>Paniceae</taxon>
        <taxon>Panicinae</taxon>
        <taxon>Panicum</taxon>
        <taxon>Panicum sect. Panicum</taxon>
    </lineage>
</organism>